<keyword evidence="1" id="KW-0315">Glutamine amidotransferase</keyword>
<reference evidence="1" key="2">
    <citation type="submission" date="2020-02" db="EMBL/GenBank/DDBJ databases">
        <title>Identification and distribution of gene clusters putatively required for synthesis of sphingolipid metabolism inhibitors in phylogenetically diverse species of the filamentous fungus Fusarium.</title>
        <authorList>
            <person name="Kim H.-S."/>
            <person name="Busman M."/>
            <person name="Brown D.W."/>
            <person name="Divon H."/>
            <person name="Uhlig S."/>
            <person name="Proctor R.H."/>
        </authorList>
    </citation>
    <scope>NUCLEOTIDE SEQUENCE</scope>
    <source>
        <strain evidence="1">NRRL 25174</strain>
    </source>
</reference>
<dbReference type="Gene3D" id="3.40.50.880">
    <property type="match status" value="1"/>
</dbReference>
<protein>
    <submittedName>
        <fullName evidence="1">Glutamine amidotransferase</fullName>
    </submittedName>
</protein>
<dbReference type="InterPro" id="IPR044992">
    <property type="entry name" value="ChyE-like"/>
</dbReference>
<comment type="caution">
    <text evidence="1">The sequence shown here is derived from an EMBL/GenBank/DDBJ whole genome shotgun (WGS) entry which is preliminary data.</text>
</comment>
<dbReference type="PANTHER" id="PTHR42695:SF6">
    <property type="entry name" value="GLUTAMINE AMIDOTRANSFERASE DOMAIN-CONTAINING PROTEIN"/>
    <property type="match status" value="1"/>
</dbReference>
<sequence>MTVKSRLQKPVRVAILDCDYVVPKVAETWGSTYSNIFAHRLQAVSKTLRSNSTLEISAFDVIKDEYPNPANFDAFLITGSIKGVYDKDPWIAKLKSFIQETYQNYQHVRLFGACFGHQIIAAALLEEHGVIVEKDPKGYEVGIHKVTLNPEFMARFSHVFSLPEGDRLRIQFAHGDHVRLETPWPESWMPIGSTPHCAVQGVFQEGRVLTYQGHFEFDEEISTETIKYFYTPERGFTAEQTQAALDQIRGKDDSVEAAKILHAFFYRRERRGVDMGSWDNS</sequence>
<dbReference type="EMBL" id="PVQB02000410">
    <property type="protein sequence ID" value="KAF4337467.1"/>
    <property type="molecule type" value="Genomic_DNA"/>
</dbReference>
<proteinExistence type="predicted"/>
<dbReference type="Proteomes" id="UP000730481">
    <property type="component" value="Unassembled WGS sequence"/>
</dbReference>
<reference evidence="1" key="1">
    <citation type="journal article" date="2017" name="Mycologia">
        <title>Fusarium algeriense, sp. nov., a novel toxigenic crown rot pathogen of durum wheat from Algeria is nested in the Fusarium burgessii species complex.</title>
        <authorList>
            <person name="Laraba I."/>
            <person name="Keddad A."/>
            <person name="Boureghda H."/>
            <person name="Abdallah N."/>
            <person name="Vaughan M.M."/>
            <person name="Proctor R.H."/>
            <person name="Busman M."/>
            <person name="O'Donnell K."/>
        </authorList>
    </citation>
    <scope>NUCLEOTIDE SEQUENCE</scope>
    <source>
        <strain evidence="1">NRRL 25174</strain>
    </source>
</reference>
<name>A0A9P5DU35_9HYPO</name>
<accession>A0A9P5DU35</accession>
<dbReference type="PANTHER" id="PTHR42695">
    <property type="entry name" value="GLUTAMINE AMIDOTRANSFERASE YLR126C-RELATED"/>
    <property type="match status" value="1"/>
</dbReference>
<keyword evidence="2" id="KW-1185">Reference proteome</keyword>
<dbReference type="GO" id="GO:0005829">
    <property type="term" value="C:cytosol"/>
    <property type="evidence" value="ECO:0007669"/>
    <property type="project" value="TreeGrafter"/>
</dbReference>
<dbReference type="SUPFAM" id="SSF52317">
    <property type="entry name" value="Class I glutamine amidotransferase-like"/>
    <property type="match status" value="1"/>
</dbReference>
<dbReference type="CDD" id="cd01741">
    <property type="entry name" value="GATase1_1"/>
    <property type="match status" value="1"/>
</dbReference>
<dbReference type="InterPro" id="IPR029062">
    <property type="entry name" value="Class_I_gatase-like"/>
</dbReference>
<dbReference type="OrthoDB" id="1669814at2759"/>
<evidence type="ECO:0000313" key="1">
    <source>
        <dbReference type="EMBL" id="KAF4337467.1"/>
    </source>
</evidence>
<gene>
    <name evidence="1" type="ORF">FBEOM_8645</name>
</gene>
<evidence type="ECO:0000313" key="2">
    <source>
        <dbReference type="Proteomes" id="UP000730481"/>
    </source>
</evidence>
<organism evidence="1 2">
    <name type="scientific">Fusarium beomiforme</name>
    <dbReference type="NCBI Taxonomy" id="44412"/>
    <lineage>
        <taxon>Eukaryota</taxon>
        <taxon>Fungi</taxon>
        <taxon>Dikarya</taxon>
        <taxon>Ascomycota</taxon>
        <taxon>Pezizomycotina</taxon>
        <taxon>Sordariomycetes</taxon>
        <taxon>Hypocreomycetidae</taxon>
        <taxon>Hypocreales</taxon>
        <taxon>Nectriaceae</taxon>
        <taxon>Fusarium</taxon>
        <taxon>Fusarium burgessii species complex</taxon>
    </lineage>
</organism>
<dbReference type="GO" id="GO:0005634">
    <property type="term" value="C:nucleus"/>
    <property type="evidence" value="ECO:0007669"/>
    <property type="project" value="TreeGrafter"/>
</dbReference>
<dbReference type="AlphaFoldDB" id="A0A9P5DU35"/>